<sequence length="103" mass="11695">MILSETIELRCRCMLENSDDGSTFKRYSASTCPVNGETTFKNWTNWYSTSSRKAMCGVFVLGRYGCGTRGKQQLFDECEGVTALSRALYMSYSTSIARSYDRF</sequence>
<reference evidence="1 2" key="1">
    <citation type="journal article" date="2019" name="Sci. Rep.">
        <title>Orb-weaving spider Araneus ventricosus genome elucidates the spidroin gene catalogue.</title>
        <authorList>
            <person name="Kono N."/>
            <person name="Nakamura H."/>
            <person name="Ohtoshi R."/>
            <person name="Moran D.A.P."/>
            <person name="Shinohara A."/>
            <person name="Yoshida Y."/>
            <person name="Fujiwara M."/>
            <person name="Mori M."/>
            <person name="Tomita M."/>
            <person name="Arakawa K."/>
        </authorList>
    </citation>
    <scope>NUCLEOTIDE SEQUENCE [LARGE SCALE GENOMIC DNA]</scope>
</reference>
<dbReference type="EMBL" id="BGPR01006062">
    <property type="protein sequence ID" value="GBN15756.1"/>
    <property type="molecule type" value="Genomic_DNA"/>
</dbReference>
<dbReference type="Proteomes" id="UP000499080">
    <property type="component" value="Unassembled WGS sequence"/>
</dbReference>
<keyword evidence="2" id="KW-1185">Reference proteome</keyword>
<evidence type="ECO:0000313" key="2">
    <source>
        <dbReference type="Proteomes" id="UP000499080"/>
    </source>
</evidence>
<accession>A0A4Y2LQC2</accession>
<evidence type="ECO:0000313" key="1">
    <source>
        <dbReference type="EMBL" id="GBN15756.1"/>
    </source>
</evidence>
<protein>
    <submittedName>
        <fullName evidence="1">Uncharacterized protein</fullName>
    </submittedName>
</protein>
<gene>
    <name evidence="1" type="ORF">AVEN_196297_1</name>
</gene>
<name>A0A4Y2LQC2_ARAVE</name>
<comment type="caution">
    <text evidence="1">The sequence shown here is derived from an EMBL/GenBank/DDBJ whole genome shotgun (WGS) entry which is preliminary data.</text>
</comment>
<proteinExistence type="predicted"/>
<dbReference type="AlphaFoldDB" id="A0A4Y2LQC2"/>
<organism evidence="1 2">
    <name type="scientific">Araneus ventricosus</name>
    <name type="common">Orbweaver spider</name>
    <name type="synonym">Epeira ventricosa</name>
    <dbReference type="NCBI Taxonomy" id="182803"/>
    <lineage>
        <taxon>Eukaryota</taxon>
        <taxon>Metazoa</taxon>
        <taxon>Ecdysozoa</taxon>
        <taxon>Arthropoda</taxon>
        <taxon>Chelicerata</taxon>
        <taxon>Arachnida</taxon>
        <taxon>Araneae</taxon>
        <taxon>Araneomorphae</taxon>
        <taxon>Entelegynae</taxon>
        <taxon>Araneoidea</taxon>
        <taxon>Araneidae</taxon>
        <taxon>Araneus</taxon>
    </lineage>
</organism>